<dbReference type="OrthoDB" id="5586934at2759"/>
<gene>
    <name evidence="2" type="ORF">FJT64_007287</name>
</gene>
<evidence type="ECO:0000313" key="2">
    <source>
        <dbReference type="EMBL" id="KAF0295154.1"/>
    </source>
</evidence>
<accession>A0A6A4VU54</accession>
<dbReference type="Proteomes" id="UP000440578">
    <property type="component" value="Unassembled WGS sequence"/>
</dbReference>
<reference evidence="2 3" key="1">
    <citation type="submission" date="2019-07" db="EMBL/GenBank/DDBJ databases">
        <title>Draft genome assembly of a fouling barnacle, Amphibalanus amphitrite (Darwin, 1854): The first reference genome for Thecostraca.</title>
        <authorList>
            <person name="Kim W."/>
        </authorList>
    </citation>
    <scope>NUCLEOTIDE SEQUENCE [LARGE SCALE GENOMIC DNA]</scope>
    <source>
        <strain evidence="2">SNU_AA5</strain>
        <tissue evidence="2">Soma without cirri and trophi</tissue>
    </source>
</reference>
<keyword evidence="1" id="KW-1133">Transmembrane helix</keyword>
<evidence type="ECO:0000256" key="1">
    <source>
        <dbReference type="SAM" id="Phobius"/>
    </source>
</evidence>
<organism evidence="2 3">
    <name type="scientific">Amphibalanus amphitrite</name>
    <name type="common">Striped barnacle</name>
    <name type="synonym">Balanus amphitrite</name>
    <dbReference type="NCBI Taxonomy" id="1232801"/>
    <lineage>
        <taxon>Eukaryota</taxon>
        <taxon>Metazoa</taxon>
        <taxon>Ecdysozoa</taxon>
        <taxon>Arthropoda</taxon>
        <taxon>Crustacea</taxon>
        <taxon>Multicrustacea</taxon>
        <taxon>Cirripedia</taxon>
        <taxon>Thoracica</taxon>
        <taxon>Thoracicalcarea</taxon>
        <taxon>Balanomorpha</taxon>
        <taxon>Balanoidea</taxon>
        <taxon>Balanidae</taxon>
        <taxon>Amphibalaninae</taxon>
        <taxon>Amphibalanus</taxon>
    </lineage>
</organism>
<keyword evidence="1" id="KW-0812">Transmembrane</keyword>
<keyword evidence="3" id="KW-1185">Reference proteome</keyword>
<proteinExistence type="predicted"/>
<keyword evidence="1" id="KW-0472">Membrane</keyword>
<comment type="caution">
    <text evidence="2">The sequence shown here is derived from an EMBL/GenBank/DDBJ whole genome shotgun (WGS) entry which is preliminary data.</text>
</comment>
<evidence type="ECO:0000313" key="3">
    <source>
        <dbReference type="Proteomes" id="UP000440578"/>
    </source>
</evidence>
<name>A0A6A4VU54_AMPAM</name>
<protein>
    <submittedName>
        <fullName evidence="2">Uncharacterized protein</fullName>
    </submittedName>
</protein>
<dbReference type="AlphaFoldDB" id="A0A6A4VU54"/>
<dbReference type="EMBL" id="VIIS01001636">
    <property type="protein sequence ID" value="KAF0295154.1"/>
    <property type="molecule type" value="Genomic_DNA"/>
</dbReference>
<feature type="transmembrane region" description="Helical" evidence="1">
    <location>
        <begin position="47"/>
        <end position="70"/>
    </location>
</feature>
<sequence>MGLPPKEKAQFACTVIALPAVRADDVLQLRLLATPVWSDTHEVFITPIGWAFSIWGIIYTWLGIGLVYGLSQLWRRTDAGPVYLTPVTDCPPSHRSEPAVAADGLSQLWRRTDAGPVYLTPV</sequence>